<sequence length="125" mass="12610">MDAVVAALAAPAPATPEAMAAVVATLAAAPAPATPQEMAAVAAALAAAPPGAIPVTSIPAILAAMAPPTRRERFVLGPVLSATAYLRNVSPQDVLCRALVVTFLFLLYYFIVMVAALTKKACVAL</sequence>
<evidence type="ECO:0000256" key="1">
    <source>
        <dbReference type="SAM" id="Phobius"/>
    </source>
</evidence>
<dbReference type="AlphaFoldDB" id="A0A8H4V8D6"/>
<gene>
    <name evidence="2" type="ORF">G6O67_003283</name>
</gene>
<proteinExistence type="predicted"/>
<comment type="caution">
    <text evidence="2">The sequence shown here is derived from an EMBL/GenBank/DDBJ whole genome shotgun (WGS) entry which is preliminary data.</text>
</comment>
<evidence type="ECO:0000313" key="3">
    <source>
        <dbReference type="Proteomes" id="UP000557566"/>
    </source>
</evidence>
<accession>A0A8H4V8D6</accession>
<keyword evidence="1" id="KW-0472">Membrane</keyword>
<keyword evidence="1" id="KW-1133">Transmembrane helix</keyword>
<keyword evidence="1" id="KW-0812">Transmembrane</keyword>
<keyword evidence="3" id="KW-1185">Reference proteome</keyword>
<protein>
    <submittedName>
        <fullName evidence="2">Uncharacterized protein</fullName>
    </submittedName>
</protein>
<name>A0A8H4V8D6_9HYPO</name>
<organism evidence="2 3">
    <name type="scientific">Ophiocordyceps sinensis</name>
    <dbReference type="NCBI Taxonomy" id="72228"/>
    <lineage>
        <taxon>Eukaryota</taxon>
        <taxon>Fungi</taxon>
        <taxon>Dikarya</taxon>
        <taxon>Ascomycota</taxon>
        <taxon>Pezizomycotina</taxon>
        <taxon>Sordariomycetes</taxon>
        <taxon>Hypocreomycetidae</taxon>
        <taxon>Hypocreales</taxon>
        <taxon>Ophiocordycipitaceae</taxon>
        <taxon>Ophiocordyceps</taxon>
    </lineage>
</organism>
<feature type="transmembrane region" description="Helical" evidence="1">
    <location>
        <begin position="38"/>
        <end position="64"/>
    </location>
</feature>
<dbReference type="Proteomes" id="UP000557566">
    <property type="component" value="Unassembled WGS sequence"/>
</dbReference>
<reference evidence="2 3" key="1">
    <citation type="journal article" date="2020" name="Genome Biol. Evol.">
        <title>A new high-quality draft genome assembly of the Chinese cordyceps Ophiocordyceps sinensis.</title>
        <authorList>
            <person name="Shu R."/>
            <person name="Zhang J."/>
            <person name="Meng Q."/>
            <person name="Zhang H."/>
            <person name="Zhou G."/>
            <person name="Li M."/>
            <person name="Wu P."/>
            <person name="Zhao Y."/>
            <person name="Chen C."/>
            <person name="Qin Q."/>
        </authorList>
    </citation>
    <scope>NUCLEOTIDE SEQUENCE [LARGE SCALE GENOMIC DNA]</scope>
    <source>
        <strain evidence="2 3">IOZ07</strain>
    </source>
</reference>
<evidence type="ECO:0000313" key="2">
    <source>
        <dbReference type="EMBL" id="KAF4511491.1"/>
    </source>
</evidence>
<dbReference type="EMBL" id="JAAVMX010000003">
    <property type="protein sequence ID" value="KAF4511491.1"/>
    <property type="molecule type" value="Genomic_DNA"/>
</dbReference>
<feature type="transmembrane region" description="Helical" evidence="1">
    <location>
        <begin position="94"/>
        <end position="117"/>
    </location>
</feature>